<dbReference type="InterPro" id="IPR007273">
    <property type="entry name" value="SCAMP"/>
</dbReference>
<name>X6MK13_RETFI</name>
<evidence type="ECO:0000256" key="2">
    <source>
        <dbReference type="ARBA" id="ARBA00022692"/>
    </source>
</evidence>
<dbReference type="Proteomes" id="UP000023152">
    <property type="component" value="Unassembled WGS sequence"/>
</dbReference>
<feature type="transmembrane region" description="Helical" evidence="6">
    <location>
        <begin position="127"/>
        <end position="149"/>
    </location>
</feature>
<keyword evidence="8" id="KW-1185">Reference proteome</keyword>
<keyword evidence="2 6" id="KW-0812">Transmembrane</keyword>
<dbReference type="GO" id="GO:0055038">
    <property type="term" value="C:recycling endosome membrane"/>
    <property type="evidence" value="ECO:0007669"/>
    <property type="project" value="TreeGrafter"/>
</dbReference>
<evidence type="ECO:0000256" key="4">
    <source>
        <dbReference type="ARBA" id="ARBA00023136"/>
    </source>
</evidence>
<evidence type="ECO:0000313" key="8">
    <source>
        <dbReference type="Proteomes" id="UP000023152"/>
    </source>
</evidence>
<sequence length="173" mass="19547">MAAYGTGVDNWSYENENNPLLTANYPQAAESSAQQESNNSSKMNGTAQKVGAEESQEHKQRLKELVQKEQEVIVLEQALDARDELLRQTLRSTPPKKNWPYPAIGWARNAISRDIPVRYQGHVRKFYALWLLTALATSLNLILCFWYGLSKKGSDEVGVVQWILAVCYVFLGN</sequence>
<evidence type="ECO:0000256" key="6">
    <source>
        <dbReference type="SAM" id="Phobius"/>
    </source>
</evidence>
<feature type="compositionally biased region" description="Polar residues" evidence="5">
    <location>
        <begin position="12"/>
        <end position="25"/>
    </location>
</feature>
<dbReference type="PANTHER" id="PTHR10687">
    <property type="entry name" value="SECRETORY CARRIER-ASSOCIATED MEMBRANE PROTEIN SCAMP"/>
    <property type="match status" value="1"/>
</dbReference>
<feature type="region of interest" description="Disordered" evidence="5">
    <location>
        <begin position="1"/>
        <end position="61"/>
    </location>
</feature>
<organism evidence="7 8">
    <name type="scientific">Reticulomyxa filosa</name>
    <dbReference type="NCBI Taxonomy" id="46433"/>
    <lineage>
        <taxon>Eukaryota</taxon>
        <taxon>Sar</taxon>
        <taxon>Rhizaria</taxon>
        <taxon>Retaria</taxon>
        <taxon>Foraminifera</taxon>
        <taxon>Monothalamids</taxon>
        <taxon>Reticulomyxidae</taxon>
        <taxon>Reticulomyxa</taxon>
    </lineage>
</organism>
<dbReference type="EMBL" id="ASPP01020165">
    <property type="protein sequence ID" value="ETO14209.1"/>
    <property type="molecule type" value="Genomic_DNA"/>
</dbReference>
<dbReference type="GO" id="GO:0032588">
    <property type="term" value="C:trans-Golgi network membrane"/>
    <property type="evidence" value="ECO:0007669"/>
    <property type="project" value="TreeGrafter"/>
</dbReference>
<evidence type="ECO:0000256" key="1">
    <source>
        <dbReference type="ARBA" id="ARBA00004141"/>
    </source>
</evidence>
<feature type="compositionally biased region" description="Low complexity" evidence="5">
    <location>
        <begin position="27"/>
        <end position="41"/>
    </location>
</feature>
<dbReference type="PANTHER" id="PTHR10687:SF2">
    <property type="entry name" value="SECRETORY CARRIER-ASSOCIATED MEMBRANE PROTEIN"/>
    <property type="match status" value="1"/>
</dbReference>
<evidence type="ECO:0008006" key="9">
    <source>
        <dbReference type="Google" id="ProtNLM"/>
    </source>
</evidence>
<feature type="compositionally biased region" description="Basic and acidic residues" evidence="5">
    <location>
        <begin position="51"/>
        <end position="61"/>
    </location>
</feature>
<comment type="caution">
    <text evidence="7">The sequence shown here is derived from an EMBL/GenBank/DDBJ whole genome shotgun (WGS) entry which is preliminary data.</text>
</comment>
<keyword evidence="4 6" id="KW-0472">Membrane</keyword>
<protein>
    <recommendedName>
        <fullName evidence="9">Secretory carrier membrane protein</fullName>
    </recommendedName>
</protein>
<comment type="subcellular location">
    <subcellularLocation>
        <location evidence="1">Membrane</location>
        <topology evidence="1">Multi-pass membrane protein</topology>
    </subcellularLocation>
</comment>
<evidence type="ECO:0000256" key="3">
    <source>
        <dbReference type="ARBA" id="ARBA00022989"/>
    </source>
</evidence>
<accession>X6MK13</accession>
<dbReference type="Pfam" id="PF04144">
    <property type="entry name" value="SCAMP"/>
    <property type="match status" value="1"/>
</dbReference>
<reference evidence="7 8" key="1">
    <citation type="journal article" date="2013" name="Curr. Biol.">
        <title>The Genome of the Foraminiferan Reticulomyxa filosa.</title>
        <authorList>
            <person name="Glockner G."/>
            <person name="Hulsmann N."/>
            <person name="Schleicher M."/>
            <person name="Noegel A.A."/>
            <person name="Eichinger L."/>
            <person name="Gallinger C."/>
            <person name="Pawlowski J."/>
            <person name="Sierra R."/>
            <person name="Euteneuer U."/>
            <person name="Pillet L."/>
            <person name="Moustafa A."/>
            <person name="Platzer M."/>
            <person name="Groth M."/>
            <person name="Szafranski K."/>
            <person name="Schliwa M."/>
        </authorList>
    </citation>
    <scope>NUCLEOTIDE SEQUENCE [LARGE SCALE GENOMIC DNA]</scope>
</reference>
<evidence type="ECO:0000313" key="7">
    <source>
        <dbReference type="EMBL" id="ETO14209.1"/>
    </source>
</evidence>
<evidence type="ECO:0000256" key="5">
    <source>
        <dbReference type="SAM" id="MobiDB-lite"/>
    </source>
</evidence>
<keyword evidence="3 6" id="KW-1133">Transmembrane helix</keyword>
<dbReference type="AlphaFoldDB" id="X6MK13"/>
<dbReference type="GO" id="GO:0015031">
    <property type="term" value="P:protein transport"/>
    <property type="evidence" value="ECO:0007669"/>
    <property type="project" value="InterPro"/>
</dbReference>
<proteinExistence type="predicted"/>
<gene>
    <name evidence="7" type="ORF">RFI_23158</name>
</gene>